<keyword evidence="3" id="KW-1185">Reference proteome</keyword>
<reference evidence="2 3" key="1">
    <citation type="submission" date="2017-03" db="EMBL/GenBank/DDBJ databases">
        <title>Complete genome sequence of Candidatus 'Thiodictyon syntrophicum' sp. nov. strain Cad16T, a photolithoautotroph purple sulfur bacterium isolated from an alpine meromictic lake.</title>
        <authorList>
            <person name="Luedin S.M."/>
            <person name="Pothier J.F."/>
            <person name="Danza F."/>
            <person name="Storelli N."/>
            <person name="Wittwer M."/>
            <person name="Tonolla M."/>
        </authorList>
    </citation>
    <scope>NUCLEOTIDE SEQUENCE [LARGE SCALE GENOMIC DNA]</scope>
    <source>
        <strain evidence="2 3">Cad16T</strain>
    </source>
</reference>
<evidence type="ECO:0000313" key="3">
    <source>
        <dbReference type="Proteomes" id="UP000232638"/>
    </source>
</evidence>
<sequence length="116" mass="12676">MQVLFQADADLNQNIVLATLRRFPSIDFQPATAAGVRGLADPDVLRLAAEQGRILVSHDQRTMPRHFAQFIVFRPSPGLLIVPQSMSVAAAAADLILIATVTTPSEWVNRIAYLPI</sequence>
<feature type="domain" description="DUF5615" evidence="1">
    <location>
        <begin position="6"/>
        <end position="91"/>
    </location>
</feature>
<organism evidence="2 3">
    <name type="scientific">Candidatus Thiodictyon syntrophicum</name>
    <dbReference type="NCBI Taxonomy" id="1166950"/>
    <lineage>
        <taxon>Bacteria</taxon>
        <taxon>Pseudomonadati</taxon>
        <taxon>Pseudomonadota</taxon>
        <taxon>Gammaproteobacteria</taxon>
        <taxon>Chromatiales</taxon>
        <taxon>Chromatiaceae</taxon>
        <taxon>Thiodictyon</taxon>
    </lineage>
</organism>
<dbReference type="EMBL" id="CP020370">
    <property type="protein sequence ID" value="AUB83390.1"/>
    <property type="molecule type" value="Genomic_DNA"/>
</dbReference>
<dbReference type="RefSeq" id="WP_100921078.1">
    <property type="nucleotide sequence ID" value="NZ_CP020370.1"/>
</dbReference>
<evidence type="ECO:0000313" key="2">
    <source>
        <dbReference type="EMBL" id="AUB83390.1"/>
    </source>
</evidence>
<dbReference type="InterPro" id="IPR041049">
    <property type="entry name" value="DUF5615"/>
</dbReference>
<accession>A0A2K8UCS9</accession>
<dbReference type="OrthoDB" id="530832at2"/>
<dbReference type="Proteomes" id="UP000232638">
    <property type="component" value="Chromosome"/>
</dbReference>
<protein>
    <recommendedName>
        <fullName evidence="1">DUF5615 domain-containing protein</fullName>
    </recommendedName>
</protein>
<evidence type="ECO:0000259" key="1">
    <source>
        <dbReference type="Pfam" id="PF18480"/>
    </source>
</evidence>
<dbReference type="Pfam" id="PF18480">
    <property type="entry name" value="DUF5615"/>
    <property type="match status" value="1"/>
</dbReference>
<gene>
    <name evidence="2" type="ORF">THSYN_22215</name>
</gene>
<dbReference type="KEGG" id="tsy:THSYN_22215"/>
<name>A0A2K8UCS9_9GAMM</name>
<dbReference type="AlphaFoldDB" id="A0A2K8UCS9"/>
<proteinExistence type="predicted"/>